<dbReference type="EMBL" id="CAJVPS010007223">
    <property type="protein sequence ID" value="CAG8632992.1"/>
    <property type="molecule type" value="Genomic_DNA"/>
</dbReference>
<evidence type="ECO:0000313" key="2">
    <source>
        <dbReference type="Proteomes" id="UP000789508"/>
    </source>
</evidence>
<dbReference type="OrthoDB" id="2448364at2759"/>
<reference evidence="1" key="1">
    <citation type="submission" date="2021-06" db="EMBL/GenBank/DDBJ databases">
        <authorList>
            <person name="Kallberg Y."/>
            <person name="Tangrot J."/>
            <person name="Rosling A."/>
        </authorList>
    </citation>
    <scope>NUCLEOTIDE SEQUENCE</scope>
    <source>
        <strain evidence="1">FL130A</strain>
    </source>
</reference>
<name>A0A9N9GTI6_9GLOM</name>
<dbReference type="Proteomes" id="UP000789508">
    <property type="component" value="Unassembled WGS sequence"/>
</dbReference>
<comment type="caution">
    <text evidence="1">The sequence shown here is derived from an EMBL/GenBank/DDBJ whole genome shotgun (WGS) entry which is preliminary data.</text>
</comment>
<evidence type="ECO:0000313" key="1">
    <source>
        <dbReference type="EMBL" id="CAG8632992.1"/>
    </source>
</evidence>
<keyword evidence="2" id="KW-1185">Reference proteome</keyword>
<sequence>MSIEEAEAAIQEYIETTYPRKLSYNEFLSKNEKLLIAEHNQKTWPEQNGLWKKRFLNVVKKTIIDENMIQKIKNEKTDKDFWCYIENSQKLEIIRERQVKLIKRKVDLCSIEIYDRSTSQQGAEILDLYPPQKKLCKDIELDEGEIIEKYDENLDTADKGTKESTKLQSDSEKLRDEICEVRSEIRNEIRNIIRDEIREICKGICDGIREEIRDALKK</sequence>
<proteinExistence type="predicted"/>
<dbReference type="AlphaFoldDB" id="A0A9N9GTI6"/>
<accession>A0A9N9GTI6</accession>
<gene>
    <name evidence="1" type="ORF">ALEPTO_LOCUS9431</name>
</gene>
<protein>
    <submittedName>
        <fullName evidence="1">10456_t:CDS:1</fullName>
    </submittedName>
</protein>
<organism evidence="1 2">
    <name type="scientific">Ambispora leptoticha</name>
    <dbReference type="NCBI Taxonomy" id="144679"/>
    <lineage>
        <taxon>Eukaryota</taxon>
        <taxon>Fungi</taxon>
        <taxon>Fungi incertae sedis</taxon>
        <taxon>Mucoromycota</taxon>
        <taxon>Glomeromycotina</taxon>
        <taxon>Glomeromycetes</taxon>
        <taxon>Archaeosporales</taxon>
        <taxon>Ambisporaceae</taxon>
        <taxon>Ambispora</taxon>
    </lineage>
</organism>